<gene>
    <name evidence="2" type="ORF">F383_34488</name>
</gene>
<accession>A0A0B0PV29</accession>
<evidence type="ECO:0000256" key="1">
    <source>
        <dbReference type="SAM" id="MobiDB-lite"/>
    </source>
</evidence>
<sequence>MPISSRGSHEQKASNARILKEKIKNK</sequence>
<name>A0A0B0PV29_GOSAR</name>
<dbReference type="EMBL" id="KN440490">
    <property type="protein sequence ID" value="KHG27266.1"/>
    <property type="molecule type" value="Genomic_DNA"/>
</dbReference>
<dbReference type="Proteomes" id="UP000032142">
    <property type="component" value="Unassembled WGS sequence"/>
</dbReference>
<keyword evidence="3" id="KW-1185">Reference proteome</keyword>
<reference evidence="3" key="1">
    <citation type="submission" date="2014-09" db="EMBL/GenBank/DDBJ databases">
        <authorList>
            <person name="Mudge J."/>
            <person name="Ramaraj T."/>
            <person name="Lindquist I.E."/>
            <person name="Bharti A.K."/>
            <person name="Sundararajan A."/>
            <person name="Cameron C.T."/>
            <person name="Woodward J.E."/>
            <person name="May G.D."/>
            <person name="Brubaker C."/>
            <person name="Broadhvest J."/>
            <person name="Wilkins T.A."/>
        </authorList>
    </citation>
    <scope>NUCLEOTIDE SEQUENCE</scope>
    <source>
        <strain evidence="3">cv. AKA8401</strain>
    </source>
</reference>
<organism evidence="2 3">
    <name type="scientific">Gossypium arboreum</name>
    <name type="common">Tree cotton</name>
    <name type="synonym">Gossypium nanking</name>
    <dbReference type="NCBI Taxonomy" id="29729"/>
    <lineage>
        <taxon>Eukaryota</taxon>
        <taxon>Viridiplantae</taxon>
        <taxon>Streptophyta</taxon>
        <taxon>Embryophyta</taxon>
        <taxon>Tracheophyta</taxon>
        <taxon>Spermatophyta</taxon>
        <taxon>Magnoliopsida</taxon>
        <taxon>eudicotyledons</taxon>
        <taxon>Gunneridae</taxon>
        <taxon>Pentapetalae</taxon>
        <taxon>rosids</taxon>
        <taxon>malvids</taxon>
        <taxon>Malvales</taxon>
        <taxon>Malvaceae</taxon>
        <taxon>Malvoideae</taxon>
        <taxon>Gossypium</taxon>
    </lineage>
</organism>
<evidence type="ECO:0000313" key="2">
    <source>
        <dbReference type="EMBL" id="KHG27266.1"/>
    </source>
</evidence>
<proteinExistence type="predicted"/>
<dbReference type="AlphaFoldDB" id="A0A0B0PV29"/>
<feature type="region of interest" description="Disordered" evidence="1">
    <location>
        <begin position="1"/>
        <end position="26"/>
    </location>
</feature>
<evidence type="ECO:0000313" key="3">
    <source>
        <dbReference type="Proteomes" id="UP000032142"/>
    </source>
</evidence>
<feature type="compositionally biased region" description="Basic and acidic residues" evidence="1">
    <location>
        <begin position="7"/>
        <end position="26"/>
    </location>
</feature>
<protein>
    <submittedName>
        <fullName evidence="2">Uncharacterized protein</fullName>
    </submittedName>
</protein>